<reference evidence="2 3" key="1">
    <citation type="journal article" date="2015" name="BMC Genomics">
        <title>Gene expression during zombie ant biting behavior reflects the complexity underlying fungal parasitic behavioral manipulation.</title>
        <authorList>
            <person name="de Bekker C."/>
            <person name="Ohm R.A."/>
            <person name="Loreto R.G."/>
            <person name="Sebastian A."/>
            <person name="Albert I."/>
            <person name="Merrow M."/>
            <person name="Brachmann A."/>
            <person name="Hughes D.P."/>
        </authorList>
    </citation>
    <scope>NUCLEOTIDE SEQUENCE [LARGE SCALE GENOMIC DNA]</scope>
    <source>
        <strain evidence="2 3">SC16a</strain>
    </source>
</reference>
<dbReference type="EMBL" id="LAZP02000812">
    <property type="protein sequence ID" value="PFH55673.1"/>
    <property type="molecule type" value="Genomic_DNA"/>
</dbReference>
<name>A0A2A9P470_OPHUN</name>
<evidence type="ECO:0000313" key="3">
    <source>
        <dbReference type="Proteomes" id="UP000037136"/>
    </source>
</evidence>
<dbReference type="AlphaFoldDB" id="A0A2A9P470"/>
<feature type="compositionally biased region" description="Basic residues" evidence="1">
    <location>
        <begin position="97"/>
        <end position="109"/>
    </location>
</feature>
<comment type="caution">
    <text evidence="2">The sequence shown here is derived from an EMBL/GenBank/DDBJ whole genome shotgun (WGS) entry which is preliminary data.</text>
</comment>
<protein>
    <submittedName>
        <fullName evidence="2">Uncharacterized protein</fullName>
    </submittedName>
</protein>
<keyword evidence="3" id="KW-1185">Reference proteome</keyword>
<gene>
    <name evidence="2" type="ORF">XA68_17850</name>
</gene>
<evidence type="ECO:0000256" key="1">
    <source>
        <dbReference type="SAM" id="MobiDB-lite"/>
    </source>
</evidence>
<organism evidence="2 3">
    <name type="scientific">Ophiocordyceps unilateralis</name>
    <name type="common">Zombie-ant fungus</name>
    <name type="synonym">Torrubia unilateralis</name>
    <dbReference type="NCBI Taxonomy" id="268505"/>
    <lineage>
        <taxon>Eukaryota</taxon>
        <taxon>Fungi</taxon>
        <taxon>Dikarya</taxon>
        <taxon>Ascomycota</taxon>
        <taxon>Pezizomycotina</taxon>
        <taxon>Sordariomycetes</taxon>
        <taxon>Hypocreomycetidae</taxon>
        <taxon>Hypocreales</taxon>
        <taxon>Ophiocordycipitaceae</taxon>
        <taxon>Ophiocordyceps</taxon>
    </lineage>
</organism>
<dbReference type="Proteomes" id="UP000037136">
    <property type="component" value="Unassembled WGS sequence"/>
</dbReference>
<reference evidence="2 3" key="2">
    <citation type="journal article" date="2017" name="Sci. Rep.">
        <title>Ant-infecting Ophiocordyceps genomes reveal a high diversity of potential behavioral manipulation genes and a possible major role for enterotoxins.</title>
        <authorList>
            <person name="de Bekker C."/>
            <person name="Ohm R.A."/>
            <person name="Evans H.C."/>
            <person name="Brachmann A."/>
            <person name="Hughes D.P."/>
        </authorList>
    </citation>
    <scope>NUCLEOTIDE SEQUENCE [LARGE SCALE GENOMIC DNA]</scope>
    <source>
        <strain evidence="2 3">SC16a</strain>
    </source>
</reference>
<accession>A0A2A9P470</accession>
<evidence type="ECO:0000313" key="2">
    <source>
        <dbReference type="EMBL" id="PFH55673.1"/>
    </source>
</evidence>
<proteinExistence type="predicted"/>
<feature type="region of interest" description="Disordered" evidence="1">
    <location>
        <begin position="69"/>
        <end position="109"/>
    </location>
</feature>
<sequence>MRRACAVFGHLLELEKAELVPAHAARIAMAGPDAAPATESSTPSLAMAAWVRGVEGRLLTLEDGARHCPGARRSPVVVSDDDSDEFASSAEEEVSRKRARGSRRKNLSK</sequence>